<protein>
    <submittedName>
        <fullName evidence="3">Uncharacterized protein</fullName>
    </submittedName>
</protein>
<dbReference type="RefSeq" id="WP_358355702.1">
    <property type="nucleotide sequence ID" value="NZ_JBEZFP010000048.1"/>
</dbReference>
<keyword evidence="2" id="KW-1133">Transmembrane helix</keyword>
<proteinExistence type="predicted"/>
<feature type="region of interest" description="Disordered" evidence="1">
    <location>
        <begin position="1"/>
        <end position="32"/>
    </location>
</feature>
<feature type="transmembrane region" description="Helical" evidence="2">
    <location>
        <begin position="355"/>
        <end position="373"/>
    </location>
</feature>
<evidence type="ECO:0000256" key="1">
    <source>
        <dbReference type="SAM" id="MobiDB-lite"/>
    </source>
</evidence>
<feature type="transmembrane region" description="Helical" evidence="2">
    <location>
        <begin position="42"/>
        <end position="61"/>
    </location>
</feature>
<feature type="transmembrane region" description="Helical" evidence="2">
    <location>
        <begin position="133"/>
        <end position="151"/>
    </location>
</feature>
<evidence type="ECO:0000256" key="2">
    <source>
        <dbReference type="SAM" id="Phobius"/>
    </source>
</evidence>
<accession>A0ABV3DJ04</accession>
<gene>
    <name evidence="3" type="ORF">AB0C36_19715</name>
</gene>
<organism evidence="3 4">
    <name type="scientific">Streptodolium elevatio</name>
    <dbReference type="NCBI Taxonomy" id="3157996"/>
    <lineage>
        <taxon>Bacteria</taxon>
        <taxon>Bacillati</taxon>
        <taxon>Actinomycetota</taxon>
        <taxon>Actinomycetes</taxon>
        <taxon>Kitasatosporales</taxon>
        <taxon>Streptomycetaceae</taxon>
        <taxon>Streptodolium</taxon>
    </lineage>
</organism>
<name>A0ABV3DJ04_9ACTN</name>
<keyword evidence="2" id="KW-0812">Transmembrane</keyword>
<keyword evidence="2" id="KW-0472">Membrane</keyword>
<dbReference type="EMBL" id="JBEZFP010000048">
    <property type="protein sequence ID" value="MEU8135734.1"/>
    <property type="molecule type" value="Genomic_DNA"/>
</dbReference>
<sequence length="404" mass="44775">MSLVLRRTRSATSDDETTATRSGGPDGAPPAEAEGPLGRRHIWAMTAAALACVLVAAYTGIRMPNAWSATLQSVSFQDGFHRRFLVGTLMDPIADAAGYHYRMYALLSFLILAGLLAVLVYQAVVTRLPARRFLILAFFLLPTGGYLFHEVGYFDQVLYLLLFGALWMLGRGWWIPASLTMVLAMCVHEITALTVLPLFFVACLRVLPLSRTIVAAVPACATGLLILTAKPTSSGTSLALQRKLEEAHFPVRPDALELFSRTQEDSWKMYSQKEVFLYLLPLIVLIGVALLLFARAGDRPAKLLVMSVLAALAPAMATFAGWDRERWAFLLIVNFFVILWFWFGDYQVGLKSVQFGVVVVALLLTVHVPLTYFDGFEPRSLTGRGISDFYEYVTSGDFFDKPRL</sequence>
<feature type="transmembrane region" description="Helical" evidence="2">
    <location>
        <begin position="275"/>
        <end position="294"/>
    </location>
</feature>
<feature type="transmembrane region" description="Helical" evidence="2">
    <location>
        <begin position="181"/>
        <end position="207"/>
    </location>
</feature>
<reference evidence="3 4" key="1">
    <citation type="submission" date="2024-06" db="EMBL/GenBank/DDBJ databases">
        <title>The Natural Products Discovery Center: Release of the First 8490 Sequenced Strains for Exploring Actinobacteria Biosynthetic Diversity.</title>
        <authorList>
            <person name="Kalkreuter E."/>
            <person name="Kautsar S.A."/>
            <person name="Yang D."/>
            <person name="Bader C.D."/>
            <person name="Teijaro C.N."/>
            <person name="Fluegel L."/>
            <person name="Davis C.M."/>
            <person name="Simpson J.R."/>
            <person name="Lauterbach L."/>
            <person name="Steele A.D."/>
            <person name="Gui C."/>
            <person name="Meng S."/>
            <person name="Li G."/>
            <person name="Viehrig K."/>
            <person name="Ye F."/>
            <person name="Su P."/>
            <person name="Kiefer A.F."/>
            <person name="Nichols A."/>
            <person name="Cepeda A.J."/>
            <person name="Yan W."/>
            <person name="Fan B."/>
            <person name="Jiang Y."/>
            <person name="Adhikari A."/>
            <person name="Zheng C.-J."/>
            <person name="Schuster L."/>
            <person name="Cowan T.M."/>
            <person name="Smanski M.J."/>
            <person name="Chevrette M.G."/>
            <person name="De Carvalho L.P.S."/>
            <person name="Shen B."/>
        </authorList>
    </citation>
    <scope>NUCLEOTIDE SEQUENCE [LARGE SCALE GENOMIC DNA]</scope>
    <source>
        <strain evidence="3 4">NPDC048946</strain>
    </source>
</reference>
<feature type="transmembrane region" description="Helical" evidence="2">
    <location>
        <begin position="101"/>
        <end position="121"/>
    </location>
</feature>
<comment type="caution">
    <text evidence="3">The sequence shown here is derived from an EMBL/GenBank/DDBJ whole genome shotgun (WGS) entry which is preliminary data.</text>
</comment>
<feature type="transmembrane region" description="Helical" evidence="2">
    <location>
        <begin position="327"/>
        <end position="343"/>
    </location>
</feature>
<dbReference type="Proteomes" id="UP001551482">
    <property type="component" value="Unassembled WGS sequence"/>
</dbReference>
<feature type="transmembrane region" description="Helical" evidence="2">
    <location>
        <begin position="300"/>
        <end position="320"/>
    </location>
</feature>
<feature type="transmembrane region" description="Helical" evidence="2">
    <location>
        <begin position="213"/>
        <end position="233"/>
    </location>
</feature>
<keyword evidence="4" id="KW-1185">Reference proteome</keyword>
<evidence type="ECO:0000313" key="4">
    <source>
        <dbReference type="Proteomes" id="UP001551482"/>
    </source>
</evidence>
<evidence type="ECO:0000313" key="3">
    <source>
        <dbReference type="EMBL" id="MEU8135734.1"/>
    </source>
</evidence>